<dbReference type="FunFam" id="1.25.40.10:FF:000581">
    <property type="entry name" value="Pentatricopeptide repeat-containing protein, chloroplastic"/>
    <property type="match status" value="1"/>
</dbReference>
<comment type="similarity">
    <text evidence="1">Belongs to the PPR family. P subfamily.</text>
</comment>
<dbReference type="InterPro" id="IPR011990">
    <property type="entry name" value="TPR-like_helical_dom_sf"/>
</dbReference>
<feature type="repeat" description="PPR" evidence="3">
    <location>
        <begin position="270"/>
        <end position="304"/>
    </location>
</feature>
<evidence type="ECO:0000256" key="1">
    <source>
        <dbReference type="ARBA" id="ARBA00007626"/>
    </source>
</evidence>
<sequence>MASTPPHCSITGTTKPYHNNPYPHSHFKNHRQTHHQNPHQRWTANQRVSLTKPPLPPSSRNAPKPPAAAATTTTTHHPQIHPTFPSLQSPKSELASDFSGRRSTRFVSKLNFGRPRTTMGTRHTSVAEEVLQNVIEYGKDEGALENVLLNFESRLSGSDDYIFLLRELGNRGDCKKAICCFEFAVKRERKKNEQGKLASAMISTLGRLGKVEIAKSVFEAALIEGYGNTVYAFSAIISAYGRSGYCDEAIKYDEVRRVFEEMKAGRISPNLLTYSTLIDVYSKGGLYREAMDVFREFKKAGLKADVVLYSAVIDALCKNGLVESAVSLLDEMTKEGIRPNVVTYNSIIDAFGRSAITESVVDYTVQTSQLQIESLSSGVVGEATKSLLADREGNRIIKIFGQLAVEKAGQAKNCSGQEMMCILAVFHKMHELEIKPNVVTFSAILNACSRCNSFEDASMLLEELRLFDNQVYGVAHGLLMGYRETVWEQAQSLFDEVKLMDSSTASAFYNALTDMLWHFGQKRGAQLVVLEGKRRQVWENVWSESCLDLHLMSSGAARAMVHAWLLNIRSIVFEGHELPKLLSILTGWGKHSKVVGDSTLRRAIEALLMGMGAPFRLAKCNLGRFISTGSVVAAWLRESGTLKVLVLHDDRTDQENLRFGQASNLQTLQL</sequence>
<feature type="compositionally biased region" description="Basic residues" evidence="4">
    <location>
        <begin position="25"/>
        <end position="38"/>
    </location>
</feature>
<organism evidence="6">
    <name type="scientific">Populus alba</name>
    <name type="common">White poplar</name>
    <dbReference type="NCBI Taxonomy" id="43335"/>
    <lineage>
        <taxon>Eukaryota</taxon>
        <taxon>Viridiplantae</taxon>
        <taxon>Streptophyta</taxon>
        <taxon>Embryophyta</taxon>
        <taxon>Tracheophyta</taxon>
        <taxon>Spermatophyta</taxon>
        <taxon>Magnoliopsida</taxon>
        <taxon>eudicotyledons</taxon>
        <taxon>Gunneridae</taxon>
        <taxon>Pentapetalae</taxon>
        <taxon>rosids</taxon>
        <taxon>fabids</taxon>
        <taxon>Malpighiales</taxon>
        <taxon>Salicaceae</taxon>
        <taxon>Saliceae</taxon>
        <taxon>Populus</taxon>
    </lineage>
</organism>
<feature type="repeat" description="PPR" evidence="3">
    <location>
        <begin position="305"/>
        <end position="339"/>
    </location>
</feature>
<dbReference type="Pfam" id="PF13041">
    <property type="entry name" value="PPR_2"/>
    <property type="match status" value="2"/>
</dbReference>
<dbReference type="SMART" id="SM00463">
    <property type="entry name" value="SMR"/>
    <property type="match status" value="1"/>
</dbReference>
<dbReference type="InterPro" id="IPR002625">
    <property type="entry name" value="Smr_dom"/>
</dbReference>
<evidence type="ECO:0000256" key="2">
    <source>
        <dbReference type="ARBA" id="ARBA00022737"/>
    </source>
</evidence>
<keyword evidence="2" id="KW-0677">Repeat</keyword>
<dbReference type="AlphaFoldDB" id="A0A4U5QX82"/>
<feature type="compositionally biased region" description="Polar residues" evidence="4">
    <location>
        <begin position="39"/>
        <end position="49"/>
    </location>
</feature>
<gene>
    <name evidence="6" type="ORF">D5086_0000043310</name>
</gene>
<proteinExistence type="inferred from homology"/>
<dbReference type="Gene3D" id="1.25.40.10">
    <property type="entry name" value="Tetratricopeptide repeat domain"/>
    <property type="match status" value="3"/>
</dbReference>
<dbReference type="InterPro" id="IPR036063">
    <property type="entry name" value="Smr_dom_sf"/>
</dbReference>
<feature type="domain" description="Smr" evidence="5">
    <location>
        <begin position="547"/>
        <end position="636"/>
    </location>
</feature>
<feature type="compositionally biased region" description="Low complexity" evidence="4">
    <location>
        <begin position="58"/>
        <end position="85"/>
    </location>
</feature>
<dbReference type="Gene3D" id="3.30.1370.110">
    <property type="match status" value="1"/>
</dbReference>
<dbReference type="EMBL" id="RCHU01000113">
    <property type="protein sequence ID" value="TKS14257.1"/>
    <property type="molecule type" value="Genomic_DNA"/>
</dbReference>
<dbReference type="STRING" id="43335.A0A4U5QX82"/>
<dbReference type="Pfam" id="PF13812">
    <property type="entry name" value="PPR_3"/>
    <property type="match status" value="1"/>
</dbReference>
<comment type="caution">
    <text evidence="6">The sequence shown here is derived from an EMBL/GenBank/DDBJ whole genome shotgun (WGS) entry which is preliminary data.</text>
</comment>
<feature type="region of interest" description="Disordered" evidence="4">
    <location>
        <begin position="1"/>
        <end position="100"/>
    </location>
</feature>
<dbReference type="PROSITE" id="PS51375">
    <property type="entry name" value="PPR"/>
    <property type="match status" value="3"/>
</dbReference>
<evidence type="ECO:0000313" key="6">
    <source>
        <dbReference type="EMBL" id="TKS14257.1"/>
    </source>
</evidence>
<protein>
    <submittedName>
        <fullName evidence="6">Pentatricopeptide repeat-containing protein</fullName>
    </submittedName>
</protein>
<evidence type="ECO:0000256" key="3">
    <source>
        <dbReference type="PROSITE-ProRule" id="PRU00708"/>
    </source>
</evidence>
<accession>A0A4U5QX82</accession>
<reference evidence="6" key="1">
    <citation type="submission" date="2018-10" db="EMBL/GenBank/DDBJ databases">
        <title>Population genomic analysis revealed the cold adaptation of white poplar.</title>
        <authorList>
            <person name="Liu Y.-J."/>
        </authorList>
    </citation>
    <scope>NUCLEOTIDE SEQUENCE [LARGE SCALE GENOMIC DNA]</scope>
    <source>
        <strain evidence="6">PAL-ZL1</strain>
    </source>
</reference>
<dbReference type="NCBIfam" id="TIGR00756">
    <property type="entry name" value="PPR"/>
    <property type="match status" value="2"/>
</dbReference>
<dbReference type="PROSITE" id="PS50828">
    <property type="entry name" value="SMR"/>
    <property type="match status" value="1"/>
</dbReference>
<feature type="repeat" description="PPR" evidence="3">
    <location>
        <begin position="437"/>
        <end position="471"/>
    </location>
</feature>
<dbReference type="SUPFAM" id="SSF160443">
    <property type="entry name" value="SMR domain-like"/>
    <property type="match status" value="1"/>
</dbReference>
<dbReference type="InterPro" id="IPR002885">
    <property type="entry name" value="PPR_rpt"/>
</dbReference>
<dbReference type="PANTHER" id="PTHR47447">
    <property type="entry name" value="OS03G0856100 PROTEIN"/>
    <property type="match status" value="1"/>
</dbReference>
<name>A0A4U5QX82_POPAL</name>
<dbReference type="PANTHER" id="PTHR47447:SF29">
    <property type="entry name" value="PPR CONTAINING PLANT PROTEIN"/>
    <property type="match status" value="1"/>
</dbReference>
<dbReference type="FunFam" id="1.25.40.10:FF:000556">
    <property type="entry name" value="Pentatricopeptide repeat-containing protein, chloroplastic"/>
    <property type="match status" value="1"/>
</dbReference>
<evidence type="ECO:0000259" key="5">
    <source>
        <dbReference type="PROSITE" id="PS50828"/>
    </source>
</evidence>
<evidence type="ECO:0000256" key="4">
    <source>
        <dbReference type="SAM" id="MobiDB-lite"/>
    </source>
</evidence>